<evidence type="ECO:0008006" key="4">
    <source>
        <dbReference type="Google" id="ProtNLM"/>
    </source>
</evidence>
<evidence type="ECO:0000313" key="3">
    <source>
        <dbReference type="Proteomes" id="UP000254208"/>
    </source>
</evidence>
<name>A0A379FQ17_PRORE</name>
<reference evidence="2 3" key="1">
    <citation type="submission" date="2018-06" db="EMBL/GenBank/DDBJ databases">
        <authorList>
            <consortium name="Pathogen Informatics"/>
            <person name="Doyle S."/>
        </authorList>
    </citation>
    <scope>NUCLEOTIDE SEQUENCE [LARGE SCALE GENOMIC DNA]</scope>
    <source>
        <strain evidence="2 3">NCTC11801</strain>
    </source>
</reference>
<keyword evidence="1" id="KW-0472">Membrane</keyword>
<keyword evidence="1" id="KW-1133">Transmembrane helix</keyword>
<sequence length="62" mass="7053">METWMYLSQGFEVALVPQNILIALIGCFIGTIVGMLPGLGQLMVSLFCYRWPLHLNYRPSLH</sequence>
<proteinExistence type="predicted"/>
<organism evidence="2 3">
    <name type="scientific">Providencia rettgeri</name>
    <dbReference type="NCBI Taxonomy" id="587"/>
    <lineage>
        <taxon>Bacteria</taxon>
        <taxon>Pseudomonadati</taxon>
        <taxon>Pseudomonadota</taxon>
        <taxon>Gammaproteobacteria</taxon>
        <taxon>Enterobacterales</taxon>
        <taxon>Morganellaceae</taxon>
        <taxon>Providencia</taxon>
    </lineage>
</organism>
<evidence type="ECO:0000313" key="2">
    <source>
        <dbReference type="EMBL" id="SUC30845.1"/>
    </source>
</evidence>
<dbReference type="EMBL" id="UGTZ01000001">
    <property type="protein sequence ID" value="SUC30845.1"/>
    <property type="molecule type" value="Genomic_DNA"/>
</dbReference>
<feature type="transmembrane region" description="Helical" evidence="1">
    <location>
        <begin position="20"/>
        <end position="49"/>
    </location>
</feature>
<dbReference type="Proteomes" id="UP000254208">
    <property type="component" value="Unassembled WGS sequence"/>
</dbReference>
<dbReference type="PANTHER" id="PTHR35342">
    <property type="entry name" value="TRICARBOXYLIC TRANSPORT PROTEIN"/>
    <property type="match status" value="1"/>
</dbReference>
<dbReference type="AlphaFoldDB" id="A0A379FQ17"/>
<protein>
    <recommendedName>
        <fullName evidence="4">Tripartite tricarboxylate transporter TctA family</fullName>
    </recommendedName>
</protein>
<accession>A0A379FQ17</accession>
<evidence type="ECO:0000256" key="1">
    <source>
        <dbReference type="SAM" id="Phobius"/>
    </source>
</evidence>
<dbReference type="PANTHER" id="PTHR35342:SF5">
    <property type="entry name" value="TRICARBOXYLIC TRANSPORT PROTEIN"/>
    <property type="match status" value="1"/>
</dbReference>
<keyword evidence="1" id="KW-0812">Transmembrane</keyword>
<gene>
    <name evidence="2" type="ORF">NCTC11801_01786</name>
</gene>